<name>A0A9N8L4D7_CHRIL</name>
<accession>A0A9N8L4D7</accession>
<gene>
    <name evidence="1" type="ORF">CINC_LOCUS2270</name>
</gene>
<proteinExistence type="predicted"/>
<evidence type="ECO:0000313" key="2">
    <source>
        <dbReference type="Proteomes" id="UP001154114"/>
    </source>
</evidence>
<reference evidence="1" key="1">
    <citation type="submission" date="2021-12" db="EMBL/GenBank/DDBJ databases">
        <authorList>
            <person name="King R."/>
        </authorList>
    </citation>
    <scope>NUCLEOTIDE SEQUENCE</scope>
</reference>
<evidence type="ECO:0000313" key="1">
    <source>
        <dbReference type="EMBL" id="CAD0200585.1"/>
    </source>
</evidence>
<protein>
    <submittedName>
        <fullName evidence="1">Uncharacterized protein</fullName>
    </submittedName>
</protein>
<sequence>MLIQTRKLCKRKRISLVESSPLYLWGCHHTLTRGSRPGGGGRVMCGQCRRWEGCGLMVARPAPMCFVRCVNWTEIACISRRPCSNAALFVVQRYYFVFCTRK</sequence>
<keyword evidence="2" id="KW-1185">Reference proteome</keyword>
<organism evidence="1 2">
    <name type="scientific">Chrysodeixis includens</name>
    <name type="common">Soybean looper</name>
    <name type="synonym">Pseudoplusia includens</name>
    <dbReference type="NCBI Taxonomy" id="689277"/>
    <lineage>
        <taxon>Eukaryota</taxon>
        <taxon>Metazoa</taxon>
        <taxon>Ecdysozoa</taxon>
        <taxon>Arthropoda</taxon>
        <taxon>Hexapoda</taxon>
        <taxon>Insecta</taxon>
        <taxon>Pterygota</taxon>
        <taxon>Neoptera</taxon>
        <taxon>Endopterygota</taxon>
        <taxon>Lepidoptera</taxon>
        <taxon>Glossata</taxon>
        <taxon>Ditrysia</taxon>
        <taxon>Noctuoidea</taxon>
        <taxon>Noctuidae</taxon>
        <taxon>Plusiinae</taxon>
        <taxon>Chrysodeixis</taxon>
    </lineage>
</organism>
<dbReference type="AlphaFoldDB" id="A0A9N8L4D7"/>
<dbReference type="EMBL" id="LR824016">
    <property type="protein sequence ID" value="CAD0200585.1"/>
    <property type="molecule type" value="Genomic_DNA"/>
</dbReference>
<dbReference type="Proteomes" id="UP001154114">
    <property type="component" value="Chromosome 13"/>
</dbReference>